<proteinExistence type="predicted"/>
<dbReference type="Proteomes" id="UP000824469">
    <property type="component" value="Unassembled WGS sequence"/>
</dbReference>
<protein>
    <submittedName>
        <fullName evidence="1">Uncharacterized protein</fullName>
    </submittedName>
</protein>
<sequence length="138" mass="15054">YAISITLSPEVILEKRVISFCFLAPLVGITEKSIGAIGNFLLCWLRCSEIHSGLRGVGTEGEEETGVEEGETIVDMGKCVEMLGGGIEKEANPPTLTRVGVTIGEETMWVEVICEMREEKLGDRSTREEKMEEEGGGM</sequence>
<feature type="non-terminal residue" evidence="1">
    <location>
        <position position="1"/>
    </location>
</feature>
<evidence type="ECO:0000313" key="1">
    <source>
        <dbReference type="EMBL" id="KAH9313737.1"/>
    </source>
</evidence>
<name>A0AA38G008_TAXCH</name>
<evidence type="ECO:0000313" key="2">
    <source>
        <dbReference type="Proteomes" id="UP000824469"/>
    </source>
</evidence>
<dbReference type="EMBL" id="JAHRHJ020000005">
    <property type="protein sequence ID" value="KAH9313737.1"/>
    <property type="molecule type" value="Genomic_DNA"/>
</dbReference>
<keyword evidence="2" id="KW-1185">Reference proteome</keyword>
<comment type="caution">
    <text evidence="1">The sequence shown here is derived from an EMBL/GenBank/DDBJ whole genome shotgun (WGS) entry which is preliminary data.</text>
</comment>
<feature type="non-terminal residue" evidence="1">
    <location>
        <position position="138"/>
    </location>
</feature>
<gene>
    <name evidence="1" type="ORF">KI387_022364</name>
</gene>
<reference evidence="1 2" key="1">
    <citation type="journal article" date="2021" name="Nat. Plants">
        <title>The Taxus genome provides insights into paclitaxel biosynthesis.</title>
        <authorList>
            <person name="Xiong X."/>
            <person name="Gou J."/>
            <person name="Liao Q."/>
            <person name="Li Y."/>
            <person name="Zhou Q."/>
            <person name="Bi G."/>
            <person name="Li C."/>
            <person name="Du R."/>
            <person name="Wang X."/>
            <person name="Sun T."/>
            <person name="Guo L."/>
            <person name="Liang H."/>
            <person name="Lu P."/>
            <person name="Wu Y."/>
            <person name="Zhang Z."/>
            <person name="Ro D.K."/>
            <person name="Shang Y."/>
            <person name="Huang S."/>
            <person name="Yan J."/>
        </authorList>
    </citation>
    <scope>NUCLEOTIDE SEQUENCE [LARGE SCALE GENOMIC DNA]</scope>
    <source>
        <strain evidence="1">Ta-2019</strain>
    </source>
</reference>
<dbReference type="AlphaFoldDB" id="A0AA38G008"/>
<organism evidence="1 2">
    <name type="scientific">Taxus chinensis</name>
    <name type="common">Chinese yew</name>
    <name type="synonym">Taxus wallichiana var. chinensis</name>
    <dbReference type="NCBI Taxonomy" id="29808"/>
    <lineage>
        <taxon>Eukaryota</taxon>
        <taxon>Viridiplantae</taxon>
        <taxon>Streptophyta</taxon>
        <taxon>Embryophyta</taxon>
        <taxon>Tracheophyta</taxon>
        <taxon>Spermatophyta</taxon>
        <taxon>Pinopsida</taxon>
        <taxon>Pinidae</taxon>
        <taxon>Conifers II</taxon>
        <taxon>Cupressales</taxon>
        <taxon>Taxaceae</taxon>
        <taxon>Taxus</taxon>
    </lineage>
</organism>
<accession>A0AA38G008</accession>